<comment type="caution">
    <text evidence="9">The sequence shown here is derived from an EMBL/GenBank/DDBJ whole genome shotgun (WGS) entry which is preliminary data.</text>
</comment>
<gene>
    <name evidence="9" type="ORF">Amon01_000178900</name>
</gene>
<feature type="transmembrane region" description="Helical" evidence="7">
    <location>
        <begin position="505"/>
        <end position="524"/>
    </location>
</feature>
<dbReference type="PROSITE" id="PS50850">
    <property type="entry name" value="MFS"/>
    <property type="match status" value="1"/>
</dbReference>
<keyword evidence="4 7" id="KW-1133">Transmembrane helix</keyword>
<dbReference type="SUPFAM" id="SSF103473">
    <property type="entry name" value="MFS general substrate transporter"/>
    <property type="match status" value="1"/>
</dbReference>
<evidence type="ECO:0000256" key="2">
    <source>
        <dbReference type="ARBA" id="ARBA00022448"/>
    </source>
</evidence>
<feature type="transmembrane region" description="Helical" evidence="7">
    <location>
        <begin position="571"/>
        <end position="591"/>
    </location>
</feature>
<evidence type="ECO:0000256" key="1">
    <source>
        <dbReference type="ARBA" id="ARBA00004141"/>
    </source>
</evidence>
<evidence type="ECO:0000256" key="4">
    <source>
        <dbReference type="ARBA" id="ARBA00022989"/>
    </source>
</evidence>
<evidence type="ECO:0000313" key="9">
    <source>
        <dbReference type="EMBL" id="GMG21175.1"/>
    </source>
</evidence>
<dbReference type="GO" id="GO:0005886">
    <property type="term" value="C:plasma membrane"/>
    <property type="evidence" value="ECO:0007669"/>
    <property type="project" value="TreeGrafter"/>
</dbReference>
<feature type="transmembrane region" description="Helical" evidence="7">
    <location>
        <begin position="397"/>
        <end position="416"/>
    </location>
</feature>
<feature type="transmembrane region" description="Helical" evidence="7">
    <location>
        <begin position="536"/>
        <end position="559"/>
    </location>
</feature>
<feature type="transmembrane region" description="Helical" evidence="7">
    <location>
        <begin position="254"/>
        <end position="277"/>
    </location>
</feature>
<dbReference type="OrthoDB" id="9986881at2759"/>
<dbReference type="InterPro" id="IPR036259">
    <property type="entry name" value="MFS_trans_sf"/>
</dbReference>
<dbReference type="Gene3D" id="1.20.1250.20">
    <property type="entry name" value="MFS general substrate transporter like domains"/>
    <property type="match status" value="1"/>
</dbReference>
<keyword evidence="10" id="KW-1185">Reference proteome</keyword>
<dbReference type="PANTHER" id="PTHR23502">
    <property type="entry name" value="MAJOR FACILITATOR SUPERFAMILY"/>
    <property type="match status" value="1"/>
</dbReference>
<dbReference type="CDD" id="cd17323">
    <property type="entry name" value="MFS_Tpo1_MDR_like"/>
    <property type="match status" value="1"/>
</dbReference>
<keyword evidence="2" id="KW-0813">Transport</keyword>
<evidence type="ECO:0000256" key="7">
    <source>
        <dbReference type="SAM" id="Phobius"/>
    </source>
</evidence>
<dbReference type="Pfam" id="PF07690">
    <property type="entry name" value="MFS_1"/>
    <property type="match status" value="1"/>
</dbReference>
<evidence type="ECO:0000313" key="10">
    <source>
        <dbReference type="Proteomes" id="UP001165063"/>
    </source>
</evidence>
<feature type="domain" description="Major facilitator superfamily (MFS) profile" evidence="8">
    <location>
        <begin position="165"/>
        <end position="595"/>
    </location>
</feature>
<feature type="transmembrane region" description="Helical" evidence="7">
    <location>
        <begin position="476"/>
        <end position="493"/>
    </location>
</feature>
<feature type="compositionally biased region" description="Low complexity" evidence="6">
    <location>
        <begin position="33"/>
        <end position="42"/>
    </location>
</feature>
<dbReference type="Proteomes" id="UP001165063">
    <property type="component" value="Unassembled WGS sequence"/>
</dbReference>
<accession>A0A9W6YTS7</accession>
<keyword evidence="3 7" id="KW-0812">Transmembrane</keyword>
<dbReference type="GO" id="GO:0022857">
    <property type="term" value="F:transmembrane transporter activity"/>
    <property type="evidence" value="ECO:0007669"/>
    <property type="project" value="InterPro"/>
</dbReference>
<organism evidence="9 10">
    <name type="scientific">Ambrosiozyma monospora</name>
    <name type="common">Yeast</name>
    <name type="synonym">Endomycopsis monosporus</name>
    <dbReference type="NCBI Taxonomy" id="43982"/>
    <lineage>
        <taxon>Eukaryota</taxon>
        <taxon>Fungi</taxon>
        <taxon>Dikarya</taxon>
        <taxon>Ascomycota</taxon>
        <taxon>Saccharomycotina</taxon>
        <taxon>Pichiomycetes</taxon>
        <taxon>Pichiales</taxon>
        <taxon>Pichiaceae</taxon>
        <taxon>Ambrosiozyma</taxon>
    </lineage>
</organism>
<dbReference type="FunFam" id="1.20.1250.20:FF:000011">
    <property type="entry name" value="MFS multidrug transporter, putative"/>
    <property type="match status" value="1"/>
</dbReference>
<dbReference type="AlphaFoldDB" id="A0A9W6YTS7"/>
<dbReference type="PANTHER" id="PTHR23502:SF31">
    <property type="entry name" value="POLYAMINE TRANSPORTER 1"/>
    <property type="match status" value="1"/>
</dbReference>
<feature type="region of interest" description="Disordered" evidence="6">
    <location>
        <begin position="1"/>
        <end position="53"/>
    </location>
</feature>
<evidence type="ECO:0000256" key="6">
    <source>
        <dbReference type="SAM" id="MobiDB-lite"/>
    </source>
</evidence>
<dbReference type="InterPro" id="IPR020846">
    <property type="entry name" value="MFS_dom"/>
</dbReference>
<dbReference type="EMBL" id="BSXU01000579">
    <property type="protein sequence ID" value="GMG21175.1"/>
    <property type="molecule type" value="Genomic_DNA"/>
</dbReference>
<evidence type="ECO:0000256" key="5">
    <source>
        <dbReference type="ARBA" id="ARBA00023136"/>
    </source>
</evidence>
<feature type="transmembrane region" description="Helical" evidence="7">
    <location>
        <begin position="193"/>
        <end position="219"/>
    </location>
</feature>
<feature type="transmembrane region" description="Helical" evidence="7">
    <location>
        <begin position="231"/>
        <end position="248"/>
    </location>
</feature>
<evidence type="ECO:0000256" key="3">
    <source>
        <dbReference type="ARBA" id="ARBA00022692"/>
    </source>
</evidence>
<evidence type="ECO:0000259" key="8">
    <source>
        <dbReference type="PROSITE" id="PS50850"/>
    </source>
</evidence>
<feature type="transmembrane region" description="Helical" evidence="7">
    <location>
        <begin position="436"/>
        <end position="455"/>
    </location>
</feature>
<sequence length="610" mass="66866">MPAAGSSSGTEVSSSTNNIKNNPSISSTPGQKSNISTSNTTENETEDIRTSDNYDDISVATSHLPNQYDVEKGLSTDQGSHSLSLLKTESRVAPNANMSKVLTNTDAISHRIQEQNEAGVPIPPMGADRDYPAMLPPNEDYLVAFDGENDPIHPHNWPVKTKVTICALLGYDTLCIAFGSSIFSACVPAVSEIFGVATVVATLGISLYVFGFATGPLVWAPLSELYGRKPVILISSFMFTVFNFGVATSDRLESVLICRFFAGCLGAAPMVCVPAAMSDMYGNKTRGTVIVLFSMAVIVGPMIAPFVGAFIVVNKNLGWRWCSFMVGIISSPQLILIPFFFKETHHPIILVEKAEEIKRRTGNWGIHAPHDEFKLTFKEVVENNLNRPLKMLVTEPILLVVSIYNAFVYGMMYLFLTAYPLVFQYGYKMKPGVAELPFLGLAIGMMIGGLLCIYAERDFNKKLVENNGVLVPENRLPIMILGAIAFPVGILWFCWTGNYPEHVHWAAPCVSGIMTGFGVMVIFIPSMNYIIDSYLLFAASAIAGMTFLRSGFGGAFPLFAQFMFVNMHVNWAGLLLGVFGLVLVLFPLMFIKFGKRLRQKSHYAFDLSGK</sequence>
<comment type="subcellular location">
    <subcellularLocation>
        <location evidence="1">Membrane</location>
        <topology evidence="1">Multi-pass membrane protein</topology>
    </subcellularLocation>
</comment>
<name>A0A9W6YTS7_AMBMO</name>
<feature type="transmembrane region" description="Helical" evidence="7">
    <location>
        <begin position="289"/>
        <end position="312"/>
    </location>
</feature>
<feature type="compositionally biased region" description="Low complexity" evidence="6">
    <location>
        <begin position="1"/>
        <end position="16"/>
    </location>
</feature>
<reference evidence="9" key="1">
    <citation type="submission" date="2023-04" db="EMBL/GenBank/DDBJ databases">
        <title>Ambrosiozyma monospora NBRC 1965.</title>
        <authorList>
            <person name="Ichikawa N."/>
            <person name="Sato H."/>
            <person name="Tonouchi N."/>
        </authorList>
    </citation>
    <scope>NUCLEOTIDE SEQUENCE</scope>
    <source>
        <strain evidence="9">NBRC 1965</strain>
    </source>
</reference>
<protein>
    <submittedName>
        <fullName evidence="9">Unnamed protein product</fullName>
    </submittedName>
</protein>
<keyword evidence="5 7" id="KW-0472">Membrane</keyword>
<dbReference type="InterPro" id="IPR011701">
    <property type="entry name" value="MFS"/>
</dbReference>
<feature type="compositionally biased region" description="Polar residues" evidence="6">
    <location>
        <begin position="17"/>
        <end position="32"/>
    </location>
</feature>
<proteinExistence type="predicted"/>